<keyword evidence="1" id="KW-0812">Transmembrane</keyword>
<evidence type="ECO:0000313" key="2">
    <source>
        <dbReference type="EMBL" id="QMW04051.1"/>
    </source>
</evidence>
<dbReference type="Proteomes" id="UP000515369">
    <property type="component" value="Chromosome"/>
</dbReference>
<evidence type="ECO:0000313" key="3">
    <source>
        <dbReference type="Proteomes" id="UP000515369"/>
    </source>
</evidence>
<name>A0A7G5GYV9_9BACT</name>
<dbReference type="KEGG" id="sfol:H3H32_03590"/>
<evidence type="ECO:0000256" key="1">
    <source>
        <dbReference type="SAM" id="Phobius"/>
    </source>
</evidence>
<dbReference type="AlphaFoldDB" id="A0A7G5GYV9"/>
<sequence length="62" mass="6875">MFKILFTCSLLAIPAVIISACLAIVIASFMLISLLINPMFKLMDNSINQFAKPAKFNPYGHE</sequence>
<protein>
    <submittedName>
        <fullName evidence="2">Uncharacterized protein</fullName>
    </submittedName>
</protein>
<organism evidence="2 3">
    <name type="scientific">Spirosoma foliorum</name>
    <dbReference type="NCBI Taxonomy" id="2710596"/>
    <lineage>
        <taxon>Bacteria</taxon>
        <taxon>Pseudomonadati</taxon>
        <taxon>Bacteroidota</taxon>
        <taxon>Cytophagia</taxon>
        <taxon>Cytophagales</taxon>
        <taxon>Cytophagaceae</taxon>
        <taxon>Spirosoma</taxon>
    </lineage>
</organism>
<dbReference type="EMBL" id="CP059732">
    <property type="protein sequence ID" value="QMW04051.1"/>
    <property type="molecule type" value="Genomic_DNA"/>
</dbReference>
<dbReference type="PROSITE" id="PS51257">
    <property type="entry name" value="PROKAR_LIPOPROTEIN"/>
    <property type="match status" value="1"/>
</dbReference>
<keyword evidence="1" id="KW-1133">Transmembrane helix</keyword>
<proteinExistence type="predicted"/>
<keyword evidence="1" id="KW-0472">Membrane</keyword>
<feature type="transmembrane region" description="Helical" evidence="1">
    <location>
        <begin position="12"/>
        <end position="36"/>
    </location>
</feature>
<keyword evidence="3" id="KW-1185">Reference proteome</keyword>
<reference evidence="2 3" key="1">
    <citation type="submission" date="2020-07" db="EMBL/GenBank/DDBJ databases">
        <title>Spirosoma foliorum sp. nov., isolated from the leaves on the Nejang mountain Korea, Republic of.</title>
        <authorList>
            <person name="Ho H."/>
            <person name="Lee Y.-J."/>
            <person name="Nurcahyanto D.-A."/>
            <person name="Kim S.-G."/>
        </authorList>
    </citation>
    <scope>NUCLEOTIDE SEQUENCE [LARGE SCALE GENOMIC DNA]</scope>
    <source>
        <strain evidence="2 3">PL0136</strain>
    </source>
</reference>
<gene>
    <name evidence="2" type="ORF">H3H32_03590</name>
</gene>
<dbReference type="RefSeq" id="WP_182461307.1">
    <property type="nucleotide sequence ID" value="NZ_CP059732.1"/>
</dbReference>
<accession>A0A7G5GYV9</accession>